<dbReference type="Proteomes" id="UP000019050">
    <property type="component" value="Unassembled WGS sequence"/>
</dbReference>
<dbReference type="InterPro" id="IPR026881">
    <property type="entry name" value="WYL_dom"/>
</dbReference>
<dbReference type="PANTHER" id="PTHR34580:SF1">
    <property type="entry name" value="PROTEIN PAFC"/>
    <property type="match status" value="1"/>
</dbReference>
<dbReference type="InterPro" id="IPR028349">
    <property type="entry name" value="PafC-like"/>
</dbReference>
<dbReference type="InterPro" id="IPR057727">
    <property type="entry name" value="WCX_dom"/>
</dbReference>
<dbReference type="HOGENOM" id="CLU_041141_5_1_9"/>
<proteinExistence type="predicted"/>
<dbReference type="EMBL" id="ACIN03000006">
    <property type="protein sequence ID" value="ESK65681.1"/>
    <property type="molecule type" value="Genomic_DNA"/>
</dbReference>
<dbReference type="SUPFAM" id="SSF46785">
    <property type="entry name" value="Winged helix' DNA-binding domain"/>
    <property type="match status" value="1"/>
</dbReference>
<dbReference type="AlphaFoldDB" id="W1Q3H1"/>
<name>W1Q3H1_ABIDE</name>
<dbReference type="GO" id="GO:0003700">
    <property type="term" value="F:DNA-binding transcription factor activity"/>
    <property type="evidence" value="ECO:0007669"/>
    <property type="project" value="InterPro"/>
</dbReference>
<dbReference type="PANTHER" id="PTHR34580">
    <property type="match status" value="1"/>
</dbReference>
<dbReference type="OrthoDB" id="9815009at2"/>
<accession>W1Q3H1</accession>
<keyword evidence="1" id="KW-0805">Transcription regulation</keyword>
<dbReference type="PROSITE" id="PS52050">
    <property type="entry name" value="WYL"/>
    <property type="match status" value="1"/>
</dbReference>
<dbReference type="Pfam" id="PF13280">
    <property type="entry name" value="WYL"/>
    <property type="match status" value="1"/>
</dbReference>
<evidence type="ECO:0000256" key="1">
    <source>
        <dbReference type="ARBA" id="ARBA00023015"/>
    </source>
</evidence>
<evidence type="ECO:0000259" key="3">
    <source>
        <dbReference type="PROSITE" id="PS51000"/>
    </source>
</evidence>
<dbReference type="Pfam" id="PF25583">
    <property type="entry name" value="WCX"/>
    <property type="match status" value="1"/>
</dbReference>
<dbReference type="RefSeq" id="WP_023391604.1">
    <property type="nucleotide sequence ID" value="NZ_KI535340.1"/>
</dbReference>
<dbReference type="eggNOG" id="COG2378">
    <property type="taxonomic scope" value="Bacteria"/>
</dbReference>
<feature type="domain" description="HTH deoR-type" evidence="3">
    <location>
        <begin position="2"/>
        <end position="60"/>
    </location>
</feature>
<dbReference type="InterPro" id="IPR036390">
    <property type="entry name" value="WH_DNA-bd_sf"/>
</dbReference>
<evidence type="ECO:0000313" key="5">
    <source>
        <dbReference type="Proteomes" id="UP000019050"/>
    </source>
</evidence>
<dbReference type="InterPro" id="IPR051534">
    <property type="entry name" value="CBASS_pafABC_assoc_protein"/>
</dbReference>
<dbReference type="InterPro" id="IPR036388">
    <property type="entry name" value="WH-like_DNA-bd_sf"/>
</dbReference>
<keyword evidence="5" id="KW-1185">Reference proteome</keyword>
<reference evidence="4" key="1">
    <citation type="submission" date="2013-06" db="EMBL/GenBank/DDBJ databases">
        <authorList>
            <person name="Weinstock G."/>
            <person name="Sodergren E."/>
            <person name="Clifton S."/>
            <person name="Fulton L."/>
            <person name="Fulton B."/>
            <person name="Courtney L."/>
            <person name="Fronick C."/>
            <person name="Harrison M."/>
            <person name="Strong C."/>
            <person name="Farmer C."/>
            <person name="Delahaunty K."/>
            <person name="Markovic C."/>
            <person name="Hall O."/>
            <person name="Minx P."/>
            <person name="Tomlinson C."/>
            <person name="Mitreva M."/>
            <person name="Nelson J."/>
            <person name="Hou S."/>
            <person name="Wollam A."/>
            <person name="Pepin K.H."/>
            <person name="Johnson M."/>
            <person name="Bhonagiri V."/>
            <person name="Nash W.E."/>
            <person name="Warren W."/>
            <person name="Chinwalla A."/>
            <person name="Mardis E.R."/>
            <person name="Wilson R.K."/>
        </authorList>
    </citation>
    <scope>NUCLEOTIDE SEQUENCE [LARGE SCALE GENOMIC DNA]</scope>
    <source>
        <strain evidence="4">ATCC 49176</strain>
    </source>
</reference>
<dbReference type="InterPro" id="IPR001034">
    <property type="entry name" value="DeoR_HTH"/>
</dbReference>
<evidence type="ECO:0000313" key="4">
    <source>
        <dbReference type="EMBL" id="ESK65681.1"/>
    </source>
</evidence>
<dbReference type="GeneID" id="84817502"/>
<dbReference type="Pfam" id="PF08279">
    <property type="entry name" value="HTH_11"/>
    <property type="match status" value="1"/>
</dbReference>
<protein>
    <submittedName>
        <fullName evidence="4">HTH domain protein</fullName>
    </submittedName>
</protein>
<organism evidence="4 5">
    <name type="scientific">Abiotrophia defectiva ATCC 49176</name>
    <dbReference type="NCBI Taxonomy" id="592010"/>
    <lineage>
        <taxon>Bacteria</taxon>
        <taxon>Bacillati</taxon>
        <taxon>Bacillota</taxon>
        <taxon>Bacilli</taxon>
        <taxon>Lactobacillales</taxon>
        <taxon>Aerococcaceae</taxon>
        <taxon>Abiotrophia</taxon>
    </lineage>
</organism>
<gene>
    <name evidence="4" type="ORF">GCWU000182_000956</name>
</gene>
<comment type="caution">
    <text evidence="4">The sequence shown here is derived from an EMBL/GenBank/DDBJ whole genome shotgun (WGS) entry which is preliminary data.</text>
</comment>
<dbReference type="PIRSF" id="PIRSF016838">
    <property type="entry name" value="PafC"/>
    <property type="match status" value="1"/>
</dbReference>
<dbReference type="STRING" id="592010.GCWU000182_000956"/>
<sequence length="296" mass="34210">MKAGRLLGILHYLLAHGRTPARVLAQRFEVTERTILRDMDDLSEFGVPVYAIQGQGGGWEIDRRYVLPAGLLQEQEQSQILAALEASQADDGLLDKLKAHFKGSQKADHWLLVDQTTWHQSPHLSHDFDLLKQAILERHLVTFRYCSNQGIWSQRQVEPARLVLKHYRWYLYAWCRERQDFRYFKLSRMQDLQVLTQGFESDYSHLDLPQTLSEADLSPVSLRFDDQVAYRVYDDFAGLAVKDDQGSLLVETQLPISQDLVAYLLSYGAHVQVLAPQSLAQSFQHQIKEMWQKTQP</sequence>
<evidence type="ECO:0000256" key="2">
    <source>
        <dbReference type="ARBA" id="ARBA00023163"/>
    </source>
</evidence>
<dbReference type="Gene3D" id="1.10.10.10">
    <property type="entry name" value="Winged helix-like DNA-binding domain superfamily/Winged helix DNA-binding domain"/>
    <property type="match status" value="1"/>
</dbReference>
<dbReference type="PROSITE" id="PS51000">
    <property type="entry name" value="HTH_DEOR_2"/>
    <property type="match status" value="1"/>
</dbReference>
<keyword evidence="2" id="KW-0804">Transcription</keyword>
<dbReference type="InterPro" id="IPR013196">
    <property type="entry name" value="HTH_11"/>
</dbReference>